<evidence type="ECO:0000313" key="2">
    <source>
        <dbReference type="EMBL" id="KAL0948287.1"/>
    </source>
</evidence>
<reference evidence="3" key="1">
    <citation type="submission" date="2024-06" db="EMBL/GenBank/DDBJ databases">
        <title>Multi-omics analyses provide insights into the biosynthesis of the anticancer antibiotic pleurotin in Hohenbuehelia grisea.</title>
        <authorList>
            <person name="Weaver J.A."/>
            <person name="Alberti F."/>
        </authorList>
    </citation>
    <scope>NUCLEOTIDE SEQUENCE [LARGE SCALE GENOMIC DNA]</scope>
    <source>
        <strain evidence="3">T-177</strain>
    </source>
</reference>
<dbReference type="EMBL" id="JASNQZ010000014">
    <property type="protein sequence ID" value="KAL0948287.1"/>
    <property type="molecule type" value="Genomic_DNA"/>
</dbReference>
<feature type="compositionally biased region" description="Acidic residues" evidence="1">
    <location>
        <begin position="516"/>
        <end position="552"/>
    </location>
</feature>
<feature type="region of interest" description="Disordered" evidence="1">
    <location>
        <begin position="490"/>
        <end position="554"/>
    </location>
</feature>
<feature type="compositionally biased region" description="Polar residues" evidence="1">
    <location>
        <begin position="450"/>
        <end position="459"/>
    </location>
</feature>
<name>A0ABR3IYF8_9AGAR</name>
<feature type="compositionally biased region" description="Basic and acidic residues" evidence="1">
    <location>
        <begin position="359"/>
        <end position="375"/>
    </location>
</feature>
<feature type="compositionally biased region" description="Polar residues" evidence="1">
    <location>
        <begin position="376"/>
        <end position="398"/>
    </location>
</feature>
<organism evidence="2 3">
    <name type="scientific">Hohenbuehelia grisea</name>
    <dbReference type="NCBI Taxonomy" id="104357"/>
    <lineage>
        <taxon>Eukaryota</taxon>
        <taxon>Fungi</taxon>
        <taxon>Dikarya</taxon>
        <taxon>Basidiomycota</taxon>
        <taxon>Agaricomycotina</taxon>
        <taxon>Agaricomycetes</taxon>
        <taxon>Agaricomycetidae</taxon>
        <taxon>Agaricales</taxon>
        <taxon>Pleurotineae</taxon>
        <taxon>Pleurotaceae</taxon>
        <taxon>Hohenbuehelia</taxon>
    </lineage>
</organism>
<feature type="compositionally biased region" description="Basic and acidic residues" evidence="1">
    <location>
        <begin position="400"/>
        <end position="415"/>
    </location>
</feature>
<accession>A0ABR3IYF8</accession>
<protein>
    <recommendedName>
        <fullName evidence="4">CCHC-type domain-containing protein</fullName>
    </recommendedName>
</protein>
<comment type="caution">
    <text evidence="2">The sequence shown here is derived from an EMBL/GenBank/DDBJ whole genome shotgun (WGS) entry which is preliminary data.</text>
</comment>
<feature type="region of interest" description="Disordered" evidence="1">
    <location>
        <begin position="732"/>
        <end position="752"/>
    </location>
</feature>
<dbReference type="Proteomes" id="UP001556367">
    <property type="component" value="Unassembled WGS sequence"/>
</dbReference>
<gene>
    <name evidence="2" type="ORF">HGRIS_010881</name>
</gene>
<feature type="region of interest" description="Disordered" evidence="1">
    <location>
        <begin position="49"/>
        <end position="117"/>
    </location>
</feature>
<evidence type="ECO:0000256" key="1">
    <source>
        <dbReference type="SAM" id="MobiDB-lite"/>
    </source>
</evidence>
<proteinExistence type="predicted"/>
<feature type="compositionally biased region" description="Acidic residues" evidence="1">
    <location>
        <begin position="705"/>
        <end position="717"/>
    </location>
</feature>
<feature type="compositionally biased region" description="Basic and acidic residues" evidence="1">
    <location>
        <begin position="490"/>
        <end position="515"/>
    </location>
</feature>
<sequence length="812" mass="92767">MTVKKPPKTNKAKWPIRNMTVMDGYANRAVPRQRYRRLGHRDIDLAIRSLGDGNRRNGGSDGPEDPSEHDDSSDEDDDESDESDGQYDQPGPPRRHRRRNRAEQRGRREQRWNRTHRLARDRSQVRYRERLRTEDPDDNRASERRTDFLHSWYDKYSRLVEEQLGEMMVLPPGVRLQNKIPLPDKYGGKSDLEEFDNWIQGLLRWMNIHQMGGLGRDSHQIAILGLDIEGPAATWLNDAVVGVNRRRRDWRFVDVVLGLFDRFIYEATIHEATEHFYNLEYKSKEGIFVLLHEMNSLSARMVTEPDSYTFKTQLMAKIPRGMALKLIERGISAENSNLRRIVSAARQYEEAQRMVKVYDTQRERVSKKPPKEDTSKQSSRMPGQGYTNDQSHTRTPGQGNRDRPKGFSKPYGDRRPGHRSGGTKPIRSGPPAEYKSSAARPPYQKAPQGRSKTPGQPSGQCYACGSRGHYSNNPVCPKYQARARMQAGYDIERDLSGDEQDARTVSDLGEDHQEGSENDSENVSEPDEGNDGDPNDADGALDEFEGYPDDEVEHNGRMTEQAFGMRIHDSEDEYSDMPALETPPDSDSEGEMIEPVMRDDQENELLLDRLEDLEVIEPRVSYDDNRSWVLAIAEAVEDYNWFQYREYRGDVKNATWEHPPYHFVSIPGNLVWDRTAPAMVNVYIDDVTVGNDIAHDETESASGSSDDESDDHWDEDPWAGSDQLLAMSEKLAEETPVDRRQSKKERLPPLDKEEKVTYGTLERPRRTAAVNRCLVAMVNINGVDALTLFDSGCTADSLSPEFALNARVRQSN</sequence>
<feature type="compositionally biased region" description="Acidic residues" evidence="1">
    <location>
        <begin position="62"/>
        <end position="85"/>
    </location>
</feature>
<feature type="region of interest" description="Disordered" evidence="1">
    <location>
        <begin position="696"/>
        <end position="719"/>
    </location>
</feature>
<keyword evidence="3" id="KW-1185">Reference proteome</keyword>
<feature type="region of interest" description="Disordered" evidence="1">
    <location>
        <begin position="359"/>
        <end position="476"/>
    </location>
</feature>
<evidence type="ECO:0008006" key="4">
    <source>
        <dbReference type="Google" id="ProtNLM"/>
    </source>
</evidence>
<evidence type="ECO:0000313" key="3">
    <source>
        <dbReference type="Proteomes" id="UP001556367"/>
    </source>
</evidence>
<feature type="compositionally biased region" description="Basic and acidic residues" evidence="1">
    <location>
        <begin position="101"/>
        <end position="117"/>
    </location>
</feature>